<feature type="region of interest" description="Disordered" evidence="1">
    <location>
        <begin position="39"/>
        <end position="59"/>
    </location>
</feature>
<name>A0A2N5SMA4_9BASI</name>
<keyword evidence="3" id="KW-1185">Reference proteome</keyword>
<gene>
    <name evidence="2" type="ORF">PCANC_20895</name>
</gene>
<evidence type="ECO:0000313" key="3">
    <source>
        <dbReference type="Proteomes" id="UP000235388"/>
    </source>
</evidence>
<dbReference type="Proteomes" id="UP000235388">
    <property type="component" value="Unassembled WGS sequence"/>
</dbReference>
<dbReference type="EMBL" id="PGCJ01000923">
    <property type="protein sequence ID" value="PLW14360.1"/>
    <property type="molecule type" value="Genomic_DNA"/>
</dbReference>
<evidence type="ECO:0000313" key="2">
    <source>
        <dbReference type="EMBL" id="PLW14360.1"/>
    </source>
</evidence>
<accession>A0A2N5SMA4</accession>
<proteinExistence type="predicted"/>
<evidence type="ECO:0000256" key="1">
    <source>
        <dbReference type="SAM" id="MobiDB-lite"/>
    </source>
</evidence>
<protein>
    <submittedName>
        <fullName evidence="2">Uncharacterized protein</fullName>
    </submittedName>
</protein>
<dbReference type="AlphaFoldDB" id="A0A2N5SMA4"/>
<sequence>MEFPDNRIGEIKRDWTRLELSPNHQSDSTMIHGKRLKTGESSWDGMPISESLTDTPGKGFHEDVEMEDTQEKIIGGGTNDAANFHHKIFLEFQAWIEIIFGLNLPEDQKIKKDNEAVRVRTIIQKGYELMFKTFEVN</sequence>
<organism evidence="2 3">
    <name type="scientific">Puccinia coronata f. sp. avenae</name>
    <dbReference type="NCBI Taxonomy" id="200324"/>
    <lineage>
        <taxon>Eukaryota</taxon>
        <taxon>Fungi</taxon>
        <taxon>Dikarya</taxon>
        <taxon>Basidiomycota</taxon>
        <taxon>Pucciniomycotina</taxon>
        <taxon>Pucciniomycetes</taxon>
        <taxon>Pucciniales</taxon>
        <taxon>Pucciniaceae</taxon>
        <taxon>Puccinia</taxon>
    </lineage>
</organism>
<comment type="caution">
    <text evidence="2">The sequence shown here is derived from an EMBL/GenBank/DDBJ whole genome shotgun (WGS) entry which is preliminary data.</text>
</comment>
<reference evidence="2 3" key="1">
    <citation type="submission" date="2017-11" db="EMBL/GenBank/DDBJ databases">
        <title>De novo assembly and phasing of dikaryotic genomes from two isolates of Puccinia coronata f. sp. avenae, the causal agent of oat crown rust.</title>
        <authorList>
            <person name="Miller M.E."/>
            <person name="Zhang Y."/>
            <person name="Omidvar V."/>
            <person name="Sperschneider J."/>
            <person name="Schwessinger B."/>
            <person name="Raley C."/>
            <person name="Palmer J.M."/>
            <person name="Garnica D."/>
            <person name="Upadhyaya N."/>
            <person name="Rathjen J."/>
            <person name="Taylor J.M."/>
            <person name="Park R.F."/>
            <person name="Dodds P.N."/>
            <person name="Hirsch C.D."/>
            <person name="Kianian S.F."/>
            <person name="Figueroa M."/>
        </authorList>
    </citation>
    <scope>NUCLEOTIDE SEQUENCE [LARGE SCALE GENOMIC DNA]</scope>
    <source>
        <strain evidence="2">12NC29</strain>
    </source>
</reference>